<sequence length="547" mass="61208">MLLILSVYASLAQSVASSPVSSPTFSTWTNDTASFSLRSSTSATGTCTDIAICRTRYTIIWSSLVTILACVWTAVHRNISEPERTGESRFRRILGRILEAAKIVVVTLLVPEWVLGWAVRQYLSAREIGMELEDARAEAMAKWTAKLASMRKMVQKRRMGSEIPQENTNPELAQVPESFSSASERLEDAQRASAGDPEKSEDEQHAAAGDPVKSEDEQLEHALDEWTVMANEQASRFEGRWTSRHGFFVTMGGFYYYKDGKPQHPLSRSDVVNLVRSGDIVPPTEEEIRGWSQGDALSKTLAVIQTFWFILQAIARHTEHLPITQLEVMTLAYTTITVVMYVAWWDKPQNVSGPVRVAVKELPEPAPVESLEWSTRFVHVMLGTQDNDVTLDLRKERRVPTFYSGRTESSDLTPLFQVFAAIVFGAVHCAAWKYEFPSHAEKVIWRVSSLILVALPGGFLVLALVAAVTTSMAQKWQNFQLNGILKGVVTVVNNVFIITMGVISFLFIPTYVAARLLLLALSFSTLRLLPYDAYRAVQWTLLIPHFT</sequence>
<reference evidence="1" key="2">
    <citation type="journal article" date="2022" name="New Phytol.">
        <title>Evolutionary transition to the ectomycorrhizal habit in the genomes of a hyperdiverse lineage of mushroom-forming fungi.</title>
        <authorList>
            <person name="Looney B."/>
            <person name="Miyauchi S."/>
            <person name="Morin E."/>
            <person name="Drula E."/>
            <person name="Courty P.E."/>
            <person name="Kohler A."/>
            <person name="Kuo A."/>
            <person name="LaButti K."/>
            <person name="Pangilinan J."/>
            <person name="Lipzen A."/>
            <person name="Riley R."/>
            <person name="Andreopoulos W."/>
            <person name="He G."/>
            <person name="Johnson J."/>
            <person name="Nolan M."/>
            <person name="Tritt A."/>
            <person name="Barry K.W."/>
            <person name="Grigoriev I.V."/>
            <person name="Nagy L.G."/>
            <person name="Hibbett D."/>
            <person name="Henrissat B."/>
            <person name="Matheny P.B."/>
            <person name="Labbe J."/>
            <person name="Martin F.M."/>
        </authorList>
    </citation>
    <scope>NUCLEOTIDE SEQUENCE</scope>
    <source>
        <strain evidence="1">HHB10654</strain>
    </source>
</reference>
<keyword evidence="2" id="KW-1185">Reference proteome</keyword>
<dbReference type="Proteomes" id="UP000814140">
    <property type="component" value="Unassembled WGS sequence"/>
</dbReference>
<evidence type="ECO:0000313" key="2">
    <source>
        <dbReference type="Proteomes" id="UP000814140"/>
    </source>
</evidence>
<proteinExistence type="predicted"/>
<reference evidence="1" key="1">
    <citation type="submission" date="2021-03" db="EMBL/GenBank/DDBJ databases">
        <authorList>
            <consortium name="DOE Joint Genome Institute"/>
            <person name="Ahrendt S."/>
            <person name="Looney B.P."/>
            <person name="Miyauchi S."/>
            <person name="Morin E."/>
            <person name="Drula E."/>
            <person name="Courty P.E."/>
            <person name="Chicoki N."/>
            <person name="Fauchery L."/>
            <person name="Kohler A."/>
            <person name="Kuo A."/>
            <person name="Labutti K."/>
            <person name="Pangilinan J."/>
            <person name="Lipzen A."/>
            <person name="Riley R."/>
            <person name="Andreopoulos W."/>
            <person name="He G."/>
            <person name="Johnson J."/>
            <person name="Barry K.W."/>
            <person name="Grigoriev I.V."/>
            <person name="Nagy L."/>
            <person name="Hibbett D."/>
            <person name="Henrissat B."/>
            <person name="Matheny P.B."/>
            <person name="Labbe J."/>
            <person name="Martin F."/>
        </authorList>
    </citation>
    <scope>NUCLEOTIDE SEQUENCE</scope>
    <source>
        <strain evidence="1">HHB10654</strain>
    </source>
</reference>
<evidence type="ECO:0000313" key="1">
    <source>
        <dbReference type="EMBL" id="KAI0059880.1"/>
    </source>
</evidence>
<organism evidence="1 2">
    <name type="scientific">Artomyces pyxidatus</name>
    <dbReference type="NCBI Taxonomy" id="48021"/>
    <lineage>
        <taxon>Eukaryota</taxon>
        <taxon>Fungi</taxon>
        <taxon>Dikarya</taxon>
        <taxon>Basidiomycota</taxon>
        <taxon>Agaricomycotina</taxon>
        <taxon>Agaricomycetes</taxon>
        <taxon>Russulales</taxon>
        <taxon>Auriscalpiaceae</taxon>
        <taxon>Artomyces</taxon>
    </lineage>
</organism>
<comment type="caution">
    <text evidence="1">The sequence shown here is derived from an EMBL/GenBank/DDBJ whole genome shotgun (WGS) entry which is preliminary data.</text>
</comment>
<dbReference type="EMBL" id="MU277223">
    <property type="protein sequence ID" value="KAI0059880.1"/>
    <property type="molecule type" value="Genomic_DNA"/>
</dbReference>
<accession>A0ACB8SV99</accession>
<protein>
    <submittedName>
        <fullName evidence="1">Uncharacterized protein</fullName>
    </submittedName>
</protein>
<name>A0ACB8SV99_9AGAM</name>
<gene>
    <name evidence="1" type="ORF">BV25DRAFT_1918237</name>
</gene>